<evidence type="ECO:0008006" key="5">
    <source>
        <dbReference type="Google" id="ProtNLM"/>
    </source>
</evidence>
<feature type="region of interest" description="Disordered" evidence="1">
    <location>
        <begin position="175"/>
        <end position="194"/>
    </location>
</feature>
<protein>
    <recommendedName>
        <fullName evidence="5">Netrin receptor DCC</fullName>
    </recommendedName>
</protein>
<feature type="compositionally biased region" description="Low complexity" evidence="1">
    <location>
        <begin position="175"/>
        <end position="187"/>
    </location>
</feature>
<evidence type="ECO:0000313" key="3">
    <source>
        <dbReference type="EMBL" id="KAK2968184.1"/>
    </source>
</evidence>
<sequence>MPTFSAITLDRLLEPGTSKSMAAGKTAADPKLERRNSIPSSKLERGVGVSNSKQERANSTSSMILDKRHHWARISPALYATPEPTPLPDSPTSFSPSPYIVNHKRRGPRLLKSFSEDDVATREQALDEEKVAADANRTETEVVHSAKDTSSLFPVPSLVGEANSNGVYDVKLGSSESSGGLAGENGSFKPVTPNVEKDDEVEDFLDLQDSMSVKSSIQGDSNGVAERPLNLTTPMAEFYDAWEELSSENGPQPPPVDVEAELCEMRMSLLMEIEKRKQTEEDLDNLRSCWLKIRQQLSLVGLTLPADPIAGAEDEQLGDPTEQLCQQVYIARFVSNSIGRGIAKAEVEVEMEAQIQSKNFELARLCDRLHYYETVNREMSQRNQEVVETARRLWQSRKRRQRWIWGSIIAAVTFGSAALAWSYLPSGKGSSSDNTSHAPEGNYSSQ</sequence>
<keyword evidence="4" id="KW-1185">Reference proteome</keyword>
<name>A0AA88QMT8_9ASTE</name>
<dbReference type="EMBL" id="JAVXUO010002935">
    <property type="protein sequence ID" value="KAK2968184.1"/>
    <property type="molecule type" value="Genomic_DNA"/>
</dbReference>
<proteinExistence type="predicted"/>
<feature type="region of interest" description="Disordered" evidence="1">
    <location>
        <begin position="1"/>
        <end position="65"/>
    </location>
</feature>
<feature type="region of interest" description="Disordered" evidence="1">
    <location>
        <begin position="427"/>
        <end position="446"/>
    </location>
</feature>
<evidence type="ECO:0000256" key="1">
    <source>
        <dbReference type="SAM" id="MobiDB-lite"/>
    </source>
</evidence>
<comment type="caution">
    <text evidence="3">The sequence shown here is derived from an EMBL/GenBank/DDBJ whole genome shotgun (WGS) entry which is preliminary data.</text>
</comment>
<keyword evidence="2" id="KW-1133">Transmembrane helix</keyword>
<accession>A0AA88QMT8</accession>
<evidence type="ECO:0000313" key="4">
    <source>
        <dbReference type="Proteomes" id="UP001187471"/>
    </source>
</evidence>
<feature type="transmembrane region" description="Helical" evidence="2">
    <location>
        <begin position="403"/>
        <end position="424"/>
    </location>
</feature>
<dbReference type="PANTHER" id="PTHR35490:SF2">
    <property type="entry name" value="BACTERIOPHAGE N4 ADSORPTION B PROTEIN"/>
    <property type="match status" value="1"/>
</dbReference>
<dbReference type="PANTHER" id="PTHR35490">
    <property type="entry name" value="BACTERIOPHAGE N4 ADSORPTION B PROTEIN"/>
    <property type="match status" value="1"/>
</dbReference>
<reference evidence="3" key="1">
    <citation type="submission" date="2022-12" db="EMBL/GenBank/DDBJ databases">
        <title>Draft genome assemblies for two species of Escallonia (Escalloniales).</title>
        <authorList>
            <person name="Chanderbali A."/>
            <person name="Dervinis C."/>
            <person name="Anghel I."/>
            <person name="Soltis D."/>
            <person name="Soltis P."/>
            <person name="Zapata F."/>
        </authorList>
    </citation>
    <scope>NUCLEOTIDE SEQUENCE</scope>
    <source>
        <strain evidence="3">UCBG92.1500</strain>
        <tissue evidence="3">Leaf</tissue>
    </source>
</reference>
<organism evidence="3 4">
    <name type="scientific">Escallonia rubra</name>
    <dbReference type="NCBI Taxonomy" id="112253"/>
    <lineage>
        <taxon>Eukaryota</taxon>
        <taxon>Viridiplantae</taxon>
        <taxon>Streptophyta</taxon>
        <taxon>Embryophyta</taxon>
        <taxon>Tracheophyta</taxon>
        <taxon>Spermatophyta</taxon>
        <taxon>Magnoliopsida</taxon>
        <taxon>eudicotyledons</taxon>
        <taxon>Gunneridae</taxon>
        <taxon>Pentapetalae</taxon>
        <taxon>asterids</taxon>
        <taxon>campanulids</taxon>
        <taxon>Escalloniales</taxon>
        <taxon>Escalloniaceae</taxon>
        <taxon>Escallonia</taxon>
    </lineage>
</organism>
<keyword evidence="2" id="KW-0472">Membrane</keyword>
<evidence type="ECO:0000256" key="2">
    <source>
        <dbReference type="SAM" id="Phobius"/>
    </source>
</evidence>
<dbReference type="Proteomes" id="UP001187471">
    <property type="component" value="Unassembled WGS sequence"/>
</dbReference>
<keyword evidence="2" id="KW-0812">Transmembrane</keyword>
<feature type="compositionally biased region" description="Polar residues" evidence="1">
    <location>
        <begin position="49"/>
        <end position="63"/>
    </location>
</feature>
<feature type="compositionally biased region" description="Polar residues" evidence="1">
    <location>
        <begin position="428"/>
        <end position="446"/>
    </location>
</feature>
<dbReference type="AlphaFoldDB" id="A0AA88QMT8"/>
<gene>
    <name evidence="3" type="ORF">RJ640_018277</name>
</gene>